<evidence type="ECO:0000313" key="1">
    <source>
        <dbReference type="EMBL" id="KAG2432092.1"/>
    </source>
</evidence>
<organism evidence="1 2">
    <name type="scientific">Chlamydomonas incerta</name>
    <dbReference type="NCBI Taxonomy" id="51695"/>
    <lineage>
        <taxon>Eukaryota</taxon>
        <taxon>Viridiplantae</taxon>
        <taxon>Chlorophyta</taxon>
        <taxon>core chlorophytes</taxon>
        <taxon>Chlorophyceae</taxon>
        <taxon>CS clade</taxon>
        <taxon>Chlamydomonadales</taxon>
        <taxon>Chlamydomonadaceae</taxon>
        <taxon>Chlamydomonas</taxon>
    </lineage>
</organism>
<gene>
    <name evidence="1" type="ORF">HXX76_009019</name>
</gene>
<accession>A0A835SV44</accession>
<dbReference type="Proteomes" id="UP000650467">
    <property type="component" value="Unassembled WGS sequence"/>
</dbReference>
<name>A0A835SV44_CHLIN</name>
<keyword evidence="2" id="KW-1185">Reference proteome</keyword>
<proteinExistence type="predicted"/>
<comment type="caution">
    <text evidence="1">The sequence shown here is derived from an EMBL/GenBank/DDBJ whole genome shotgun (WGS) entry which is preliminary data.</text>
</comment>
<dbReference type="EMBL" id="JAEHOC010000022">
    <property type="protein sequence ID" value="KAG2432092.1"/>
    <property type="molecule type" value="Genomic_DNA"/>
</dbReference>
<sequence>MIAAQCAFSGFQPPLSTAVQSVTATQTLPVKWSVTGNYGMILVGRGRGEVGQASGTPYLTRVDCATWSAAGVDQTGVPGPTDMSSLLQYDAASTTYHLNYQLKTKVFSGKCYTLTFTFNICPTVNRVIKLSVK</sequence>
<dbReference type="AlphaFoldDB" id="A0A835SV44"/>
<protein>
    <submittedName>
        <fullName evidence="1">Uncharacterized protein</fullName>
    </submittedName>
</protein>
<dbReference type="OrthoDB" id="559858at2759"/>
<reference evidence="1" key="1">
    <citation type="journal article" date="2020" name="bioRxiv">
        <title>Comparative genomics of Chlamydomonas.</title>
        <authorList>
            <person name="Craig R.J."/>
            <person name="Hasan A.R."/>
            <person name="Ness R.W."/>
            <person name="Keightley P.D."/>
        </authorList>
    </citation>
    <scope>NUCLEOTIDE SEQUENCE</scope>
    <source>
        <strain evidence="1">SAG 7.73</strain>
    </source>
</reference>
<evidence type="ECO:0000313" key="2">
    <source>
        <dbReference type="Proteomes" id="UP000650467"/>
    </source>
</evidence>
<dbReference type="NCBIfam" id="NF038114">
    <property type="entry name" value="rightmost"/>
    <property type="match status" value="1"/>
</dbReference>